<dbReference type="Gene3D" id="3.40.190.10">
    <property type="entry name" value="Periplasmic binding protein-like II"/>
    <property type="match status" value="2"/>
</dbReference>
<dbReference type="CDD" id="cd13568">
    <property type="entry name" value="PBP2_TAXI_TRAP_like_3"/>
    <property type="match status" value="1"/>
</dbReference>
<gene>
    <name evidence="2" type="ORF">SAMN05421779_101238</name>
</gene>
<evidence type="ECO:0000256" key="1">
    <source>
        <dbReference type="SAM" id="SignalP"/>
    </source>
</evidence>
<accession>A0A1N7IJV2</accession>
<evidence type="ECO:0008006" key="4">
    <source>
        <dbReference type="Google" id="ProtNLM"/>
    </source>
</evidence>
<dbReference type="Proteomes" id="UP000185678">
    <property type="component" value="Unassembled WGS sequence"/>
</dbReference>
<dbReference type="PANTHER" id="PTHR42941:SF1">
    <property type="entry name" value="SLL1037 PROTEIN"/>
    <property type="match status" value="1"/>
</dbReference>
<proteinExistence type="predicted"/>
<dbReference type="NCBIfam" id="TIGR02122">
    <property type="entry name" value="TRAP_TAXI"/>
    <property type="match status" value="1"/>
</dbReference>
<name>A0A1N7IJV2_9PROT</name>
<organism evidence="2 3">
    <name type="scientific">Insolitispirillum peregrinum</name>
    <dbReference type="NCBI Taxonomy" id="80876"/>
    <lineage>
        <taxon>Bacteria</taxon>
        <taxon>Pseudomonadati</taxon>
        <taxon>Pseudomonadota</taxon>
        <taxon>Alphaproteobacteria</taxon>
        <taxon>Rhodospirillales</taxon>
        <taxon>Novispirillaceae</taxon>
        <taxon>Insolitispirillum</taxon>
    </lineage>
</organism>
<protein>
    <recommendedName>
        <fullName evidence="4">TRAP transporter solute receptor, TAXI family</fullName>
    </recommendedName>
</protein>
<evidence type="ECO:0000313" key="3">
    <source>
        <dbReference type="Proteomes" id="UP000185678"/>
    </source>
</evidence>
<evidence type="ECO:0000313" key="2">
    <source>
        <dbReference type="EMBL" id="SIS37369.1"/>
    </source>
</evidence>
<dbReference type="EMBL" id="FTOA01000001">
    <property type="protein sequence ID" value="SIS37369.1"/>
    <property type="molecule type" value="Genomic_DNA"/>
</dbReference>
<reference evidence="2 3" key="1">
    <citation type="submission" date="2017-01" db="EMBL/GenBank/DDBJ databases">
        <authorList>
            <person name="Mah S.A."/>
            <person name="Swanson W.J."/>
            <person name="Moy G.W."/>
            <person name="Vacquier V.D."/>
        </authorList>
    </citation>
    <scope>NUCLEOTIDE SEQUENCE [LARGE SCALE GENOMIC DNA]</scope>
    <source>
        <strain evidence="2 3">DSM 11589</strain>
    </source>
</reference>
<dbReference type="Pfam" id="PF16868">
    <property type="entry name" value="NMT1_3"/>
    <property type="match status" value="1"/>
</dbReference>
<keyword evidence="3" id="KW-1185">Reference proteome</keyword>
<dbReference type="STRING" id="80876.SAMN05421779_101238"/>
<feature type="chain" id="PRO_5012049015" description="TRAP transporter solute receptor, TAXI family" evidence="1">
    <location>
        <begin position="36"/>
        <end position="336"/>
    </location>
</feature>
<dbReference type="OrthoDB" id="8477520at2"/>
<keyword evidence="1" id="KW-0732">Signal</keyword>
<dbReference type="PANTHER" id="PTHR42941">
    <property type="entry name" value="SLL1037 PROTEIN"/>
    <property type="match status" value="1"/>
</dbReference>
<feature type="signal peptide" evidence="1">
    <location>
        <begin position="1"/>
        <end position="35"/>
    </location>
</feature>
<dbReference type="RefSeq" id="WP_139332710.1">
    <property type="nucleotide sequence ID" value="NZ_FTOA01000001.1"/>
</dbReference>
<dbReference type="SUPFAM" id="SSF53850">
    <property type="entry name" value="Periplasmic binding protein-like II"/>
    <property type="match status" value="1"/>
</dbReference>
<sequence>MKLLSLTTLPATLMSSLALMTSLALLSASPAPARAAEQTFITIGTGAVTGVYYVAGGAICRLVNQGRKEHSIRCSVESTNGSIANIDGLRAEDITFGISQSDWQSHAYKGSAQFGTKGPFSDLRAVFSLYPEVMTLVVRKDANIHTLADLKGKRVNIGNAGSGARATVDIMLAAAGINPRSDFSVADEFTASEQSQALCDGKVDAIFFMVGHPSGTIKEATTACDSELVSIDNPGIEKLVKDNPFYSWSTIPGGMYRGSDKDVKTFGVRATLLTTAKTPDPVVYQLVKSVFDNFEDFKRMHPSFEALKKEDLINAARTAPLHPGAQKYYREAGLMK</sequence>
<dbReference type="AlphaFoldDB" id="A0A1N7IJV2"/>
<dbReference type="InterPro" id="IPR011852">
    <property type="entry name" value="TRAP_TAXI"/>
</dbReference>